<feature type="region of interest" description="Disordered" evidence="1">
    <location>
        <begin position="356"/>
        <end position="390"/>
    </location>
</feature>
<feature type="transmembrane region" description="Helical" evidence="2">
    <location>
        <begin position="50"/>
        <end position="71"/>
    </location>
</feature>
<feature type="compositionally biased region" description="Basic and acidic residues" evidence="1">
    <location>
        <begin position="380"/>
        <end position="390"/>
    </location>
</feature>
<evidence type="ECO:0000256" key="2">
    <source>
        <dbReference type="SAM" id="Phobius"/>
    </source>
</evidence>
<comment type="caution">
    <text evidence="4">The sequence shown here is derived from an EMBL/GenBank/DDBJ whole genome shotgun (WGS) entry which is preliminary data.</text>
</comment>
<accession>A0A7I9V4X8</accession>
<sequence>MTSDSDNGGDGDERSPWLDDADEFDTYPVDDDEPDAEPATGGPRHPLRSVLVAVLIGAVVAGAVLFATGGFSGAGGVGSTEIGESGTVADDLSRSEPGDCLQWTVDPPSEATLVDCAEPHRFEVAGTLDTAAFPSSEFAADAQWPGKERFSSIRDENCPAVVDRYLAGGLDPAGRFGVGLMYPLRSQWERGARVLRCGIEQPGAKGVQEEFSGRVADVDQSIEWAPGTCVGIDQATREPTRAVVNCSEAHAFQTTGVVDLSQRFGARNSGKPWPNVQSQNDYLRKICPTQTNRFFGGADRFAATTLNVQWSTTAEVSWLTGSRRVVCYVGLPYRGGFANLVGDARQDELLINGRVPVPPAKGPPGRSVGTPVPLPPGYNADDREIPAPAG</sequence>
<feature type="domain" description="Septum formation-related" evidence="3">
    <location>
        <begin position="97"/>
        <end position="327"/>
    </location>
</feature>
<evidence type="ECO:0000313" key="4">
    <source>
        <dbReference type="EMBL" id="GEE00456.1"/>
    </source>
</evidence>
<proteinExistence type="predicted"/>
<dbReference type="RefSeq" id="WP_161894348.1">
    <property type="nucleotide sequence ID" value="NZ_BJOV01000002.1"/>
</dbReference>
<keyword evidence="2" id="KW-1133">Transmembrane helix</keyword>
<dbReference type="InterPro" id="IPR026004">
    <property type="entry name" value="Septum_form"/>
</dbReference>
<evidence type="ECO:0000256" key="1">
    <source>
        <dbReference type="SAM" id="MobiDB-lite"/>
    </source>
</evidence>
<evidence type="ECO:0000313" key="5">
    <source>
        <dbReference type="Proteomes" id="UP000444960"/>
    </source>
</evidence>
<gene>
    <name evidence="4" type="ORF">nbrc107696_09020</name>
</gene>
<reference evidence="5" key="1">
    <citation type="submission" date="2019-06" db="EMBL/GenBank/DDBJ databases">
        <title>Gordonia isolated from sludge of a wastewater treatment plant.</title>
        <authorList>
            <person name="Tamura T."/>
            <person name="Aoyama K."/>
            <person name="Kang Y."/>
            <person name="Saito S."/>
            <person name="Akiyama N."/>
            <person name="Yazawa K."/>
            <person name="Gonoi T."/>
            <person name="Mikami Y."/>
        </authorList>
    </citation>
    <scope>NUCLEOTIDE SEQUENCE [LARGE SCALE GENOMIC DNA]</scope>
    <source>
        <strain evidence="5">NBRC 107696</strain>
    </source>
</reference>
<dbReference type="AlphaFoldDB" id="A0A7I9V4X8"/>
<dbReference type="Proteomes" id="UP000444960">
    <property type="component" value="Unassembled WGS sequence"/>
</dbReference>
<keyword evidence="5" id="KW-1185">Reference proteome</keyword>
<dbReference type="Pfam" id="PF13845">
    <property type="entry name" value="Septum_form"/>
    <property type="match status" value="1"/>
</dbReference>
<dbReference type="EMBL" id="BJOV01000002">
    <property type="protein sequence ID" value="GEE00456.1"/>
    <property type="molecule type" value="Genomic_DNA"/>
</dbReference>
<name>A0A7I9V4X8_9ACTN</name>
<keyword evidence="2" id="KW-0812">Transmembrane</keyword>
<dbReference type="OrthoDB" id="4266126at2"/>
<keyword evidence="2" id="KW-0472">Membrane</keyword>
<organism evidence="4 5">
    <name type="scientific">Gordonia spumicola</name>
    <dbReference type="NCBI Taxonomy" id="589161"/>
    <lineage>
        <taxon>Bacteria</taxon>
        <taxon>Bacillati</taxon>
        <taxon>Actinomycetota</taxon>
        <taxon>Actinomycetes</taxon>
        <taxon>Mycobacteriales</taxon>
        <taxon>Gordoniaceae</taxon>
        <taxon>Gordonia</taxon>
    </lineage>
</organism>
<feature type="region of interest" description="Disordered" evidence="1">
    <location>
        <begin position="1"/>
        <end position="44"/>
    </location>
</feature>
<evidence type="ECO:0000259" key="3">
    <source>
        <dbReference type="Pfam" id="PF13845"/>
    </source>
</evidence>
<feature type="compositionally biased region" description="Acidic residues" evidence="1">
    <location>
        <begin position="19"/>
        <end position="36"/>
    </location>
</feature>
<protein>
    <recommendedName>
        <fullName evidence="3">Septum formation-related domain-containing protein</fullName>
    </recommendedName>
</protein>